<organism evidence="3 4">
    <name type="scientific">Rhizophagus irregularis</name>
    <dbReference type="NCBI Taxonomy" id="588596"/>
    <lineage>
        <taxon>Eukaryota</taxon>
        <taxon>Fungi</taxon>
        <taxon>Fungi incertae sedis</taxon>
        <taxon>Mucoromycota</taxon>
        <taxon>Glomeromycotina</taxon>
        <taxon>Glomeromycetes</taxon>
        <taxon>Glomerales</taxon>
        <taxon>Glomeraceae</taxon>
        <taxon>Rhizophagus</taxon>
    </lineage>
</organism>
<keyword evidence="1" id="KW-0863">Zinc-finger</keyword>
<dbReference type="EMBL" id="LLXJ01003030">
    <property type="protein sequence ID" value="PKB97695.1"/>
    <property type="molecule type" value="Genomic_DNA"/>
</dbReference>
<evidence type="ECO:0000313" key="3">
    <source>
        <dbReference type="EMBL" id="PKB97695.1"/>
    </source>
</evidence>
<dbReference type="VEuPathDB" id="FungiDB:RhiirA1_403699"/>
<dbReference type="InterPro" id="IPR041078">
    <property type="entry name" value="Plavaka"/>
</dbReference>
<reference evidence="3 4" key="1">
    <citation type="submission" date="2016-04" db="EMBL/GenBank/DDBJ databases">
        <title>Genome analyses suggest a sexual origin of heterokaryosis in a supposedly ancient asexual fungus.</title>
        <authorList>
            <person name="Ropars J."/>
            <person name="Sedzielewska K."/>
            <person name="Noel J."/>
            <person name="Charron P."/>
            <person name="Farinelli L."/>
            <person name="Marton T."/>
            <person name="Kruger M."/>
            <person name="Pelin A."/>
            <person name="Brachmann A."/>
            <person name="Corradi N."/>
        </authorList>
    </citation>
    <scope>NUCLEOTIDE SEQUENCE [LARGE SCALE GENOMIC DNA]</scope>
    <source>
        <strain evidence="3 4">A5</strain>
    </source>
</reference>
<dbReference type="Proteomes" id="UP000232722">
    <property type="component" value="Unassembled WGS sequence"/>
</dbReference>
<dbReference type="InterPro" id="IPR013087">
    <property type="entry name" value="Znf_C2H2_type"/>
</dbReference>
<dbReference type="VEuPathDB" id="FungiDB:FUN_001031"/>
<dbReference type="VEuPathDB" id="FungiDB:RhiirFUN_023914"/>
<protein>
    <recommendedName>
        <fullName evidence="2">C2H2-type domain-containing protein</fullName>
    </recommendedName>
</protein>
<dbReference type="VEuPathDB" id="FungiDB:FUN_001104"/>
<dbReference type="VEuPathDB" id="FungiDB:RhiirFUN_023915"/>
<evidence type="ECO:0000313" key="4">
    <source>
        <dbReference type="Proteomes" id="UP000232722"/>
    </source>
</evidence>
<reference evidence="3 4" key="2">
    <citation type="submission" date="2017-09" db="EMBL/GenBank/DDBJ databases">
        <title>Extensive intraspecific genome diversity in a model arbuscular mycorrhizal fungus.</title>
        <authorList>
            <person name="Chen E.C."/>
            <person name="Morin E."/>
            <person name="Beaudet D."/>
            <person name="Noel J."/>
            <person name="Ndikumana S."/>
            <person name="Charron P."/>
            <person name="St-Onge C."/>
            <person name="Giorgi J."/>
            <person name="Grigoriev I.V."/>
            <person name="Roux C."/>
            <person name="Martin F.M."/>
            <person name="Corradi N."/>
        </authorList>
    </citation>
    <scope>NUCLEOTIDE SEQUENCE [LARGE SCALE GENOMIC DNA]</scope>
    <source>
        <strain evidence="3 4">A5</strain>
    </source>
</reference>
<name>A0A2N0NT18_9GLOM</name>
<feature type="domain" description="C2H2-type" evidence="2">
    <location>
        <begin position="2"/>
        <end position="30"/>
    </location>
</feature>
<evidence type="ECO:0000259" key="2">
    <source>
        <dbReference type="PROSITE" id="PS50157"/>
    </source>
</evidence>
<comment type="caution">
    <text evidence="3">The sequence shown here is derived from an EMBL/GenBank/DDBJ whole genome shotgun (WGS) entry which is preliminary data.</text>
</comment>
<dbReference type="GO" id="GO:0008270">
    <property type="term" value="F:zinc ion binding"/>
    <property type="evidence" value="ECO:0007669"/>
    <property type="project" value="UniProtKB-KW"/>
</dbReference>
<dbReference type="AlphaFoldDB" id="A0A2N0NT18"/>
<dbReference type="PROSITE" id="PS50157">
    <property type="entry name" value="ZINC_FINGER_C2H2_2"/>
    <property type="match status" value="1"/>
</dbReference>
<keyword evidence="1" id="KW-0479">Metal-binding</keyword>
<dbReference type="Pfam" id="PF18759">
    <property type="entry name" value="Plavaka"/>
    <property type="match status" value="1"/>
</dbReference>
<dbReference type="PROSITE" id="PS00028">
    <property type="entry name" value="ZINC_FINGER_C2H2_1"/>
    <property type="match status" value="1"/>
</dbReference>
<keyword evidence="1" id="KW-0862">Zinc</keyword>
<evidence type="ECO:0000256" key="1">
    <source>
        <dbReference type="PROSITE-ProRule" id="PRU00042"/>
    </source>
</evidence>
<accession>A0A2N0NT18</accession>
<proteinExistence type="predicted"/>
<gene>
    <name evidence="3" type="ORF">RhiirA5_432640</name>
</gene>
<sequence>MYQCNFCKRYFSRKQDLTQHCHQLHSYTDHSRTLNWVQDQQSSSNNNIRQKTIDNNVWNEIEGLDIFLQMTSGDDKQNNEKLDLNNAADVSIAFNEYTSFQNYDYTDDDISEYHEITQSQESKSISSKASSEDFCGMSLADAYKDLNNDSELTLWPSKTYKEFMMAVTQYHLSDAAADSMLRILKKHCTDQLSGSIRKGRTFINNMDVKGLQFKEKELLTFEEEIYKLHYRPIYDAIKSLVSNSDLSKDFLFNYEEQWEYGLDGSLVRVYSEQNTADWWRERYNPFSKILAVMIYIDGTTLDTLGRKSEYPIFLTLGNIPNLRRNLPDSKVLIGFLPHLTTRDNKLRNSKEFKQKQRDLKHRALKYLLGPLLKEDGIYLAINGKVEHFTIYLSSIIADMLEAQDICCTYKSYRTRCPCYKCLMPGDQLNNMNIEQDMIDLRNHENMQEAIASHNAENCSIHEYDNFFWNFRMMNIYDAAALDRMHLQEIGLFPYMLDYTRDMLMYQYGNRIISKMDNRLATITRFNNLRILKKGYQQGTKFTGGEMQDVMKIIVFVLDELYTTDNKINQNQTDSNLYTIASCKNLIICYIKFIKMYITSRKKKFNEDDLKIFEREIIDWSNDFVNIFAQFSSSGLQLPKLHMWRYHTIYTIRRYGALNGLTTETYETLHKNWVKNPYRMSNKKNTHNQMLKTIRRQIITNTITKKTISLKLNSMKSLLWELPISEIYTFQEKLKHEENINELCIEGMEHLIACLDIYLDDISNASANEEIYLKIYANGTLSNGEIVYATSKFHGYARFSDIAIAMGDTDYLTDGGLCYGKASINVN</sequence>